<feature type="transmembrane region" description="Helical" evidence="1">
    <location>
        <begin position="47"/>
        <end position="65"/>
    </location>
</feature>
<gene>
    <name evidence="2" type="ORF">CVIRNUC_005642</name>
</gene>
<evidence type="ECO:0000313" key="2">
    <source>
        <dbReference type="EMBL" id="CAK0782348.1"/>
    </source>
</evidence>
<proteinExistence type="predicted"/>
<evidence type="ECO:0000313" key="3">
    <source>
        <dbReference type="Proteomes" id="UP001314263"/>
    </source>
</evidence>
<keyword evidence="1" id="KW-0472">Membrane</keyword>
<sequence length="439" mass="50282">MASRARNPSHWAGNHEFLITRVEPSGRGSTRAASKLSRLLQSFRRHWKTYTVALITVLALLWFVSKDGATRGGGSRTAFFAQSRRGACPVAYPKQSIKEISKGRMPYLLGGKPPGCKQCQAKEYISEFCQYGMVGHGQCDDGQRYYLTQLWLDREFHSILQFTPCDLWPLLKGRTLYFSGDSQTQDFMIAAHCFMYEFTDLGWRALDAQGKTDGPKKEGFVWHTDPGCVLLPEDTRICFIRCDEFECVKKEVVERLAKASEKRDLLVLNFGLHFSEAYEEELKLLVQQVLQLRRDGDFPFLLWKDTAPQHFESTYGEYPQDKPKPPMKCVPIGKNFPPNEGADKWVLKNDHTVEVLDDEFKTIAEGGWRNKITNDVMSKAGIPVVSTWNETLPLWDFHRDNGHGLECTHFCAPSAPQLWLYLLYETLAELAKEKRIETF</sequence>
<accession>A0AAV1I539</accession>
<keyword evidence="1" id="KW-1133">Transmembrane helix</keyword>
<dbReference type="Proteomes" id="UP001314263">
    <property type="component" value="Unassembled WGS sequence"/>
</dbReference>
<keyword evidence="1" id="KW-0812">Transmembrane</keyword>
<organism evidence="2 3">
    <name type="scientific">Coccomyxa viridis</name>
    <dbReference type="NCBI Taxonomy" id="1274662"/>
    <lineage>
        <taxon>Eukaryota</taxon>
        <taxon>Viridiplantae</taxon>
        <taxon>Chlorophyta</taxon>
        <taxon>core chlorophytes</taxon>
        <taxon>Trebouxiophyceae</taxon>
        <taxon>Trebouxiophyceae incertae sedis</taxon>
        <taxon>Coccomyxaceae</taxon>
        <taxon>Coccomyxa</taxon>
    </lineage>
</organism>
<keyword evidence="3" id="KW-1185">Reference proteome</keyword>
<dbReference type="EMBL" id="CAUYUE010000007">
    <property type="protein sequence ID" value="CAK0782348.1"/>
    <property type="molecule type" value="Genomic_DNA"/>
</dbReference>
<protein>
    <submittedName>
        <fullName evidence="2">Uncharacterized protein</fullName>
    </submittedName>
</protein>
<evidence type="ECO:0000256" key="1">
    <source>
        <dbReference type="SAM" id="Phobius"/>
    </source>
</evidence>
<reference evidence="2 3" key="1">
    <citation type="submission" date="2023-10" db="EMBL/GenBank/DDBJ databases">
        <authorList>
            <person name="Maclean D."/>
            <person name="Macfadyen A."/>
        </authorList>
    </citation>
    <scope>NUCLEOTIDE SEQUENCE [LARGE SCALE GENOMIC DNA]</scope>
</reference>
<comment type="caution">
    <text evidence="2">The sequence shown here is derived from an EMBL/GenBank/DDBJ whole genome shotgun (WGS) entry which is preliminary data.</text>
</comment>
<name>A0AAV1I539_9CHLO</name>
<dbReference type="AlphaFoldDB" id="A0AAV1I539"/>